<organism evidence="1 2">
    <name type="scientific">Araneus ventricosus</name>
    <name type="common">Orbweaver spider</name>
    <name type="synonym">Epeira ventricosa</name>
    <dbReference type="NCBI Taxonomy" id="182803"/>
    <lineage>
        <taxon>Eukaryota</taxon>
        <taxon>Metazoa</taxon>
        <taxon>Ecdysozoa</taxon>
        <taxon>Arthropoda</taxon>
        <taxon>Chelicerata</taxon>
        <taxon>Arachnida</taxon>
        <taxon>Araneae</taxon>
        <taxon>Araneomorphae</taxon>
        <taxon>Entelegynae</taxon>
        <taxon>Araneoidea</taxon>
        <taxon>Araneidae</taxon>
        <taxon>Araneus</taxon>
    </lineage>
</organism>
<keyword evidence="2" id="KW-1185">Reference proteome</keyword>
<accession>A0A4Y2GAW0</accession>
<dbReference type="EMBL" id="BGPR01001317">
    <property type="protein sequence ID" value="GBM50952.1"/>
    <property type="molecule type" value="Genomic_DNA"/>
</dbReference>
<gene>
    <name evidence="1" type="ORF">AVEN_114605_1</name>
</gene>
<protein>
    <submittedName>
        <fullName evidence="1">Uncharacterized protein</fullName>
    </submittedName>
</protein>
<sequence length="93" mass="10632">MKGKAEARKHGFSAYDYKIKTRKKPDVSILKANEREEKTRFCGTRSRFALREKPVSAPDRQGIKENSVPWPETKMVSSLGQLPGFRETFGRTS</sequence>
<dbReference type="AlphaFoldDB" id="A0A4Y2GAW0"/>
<name>A0A4Y2GAW0_ARAVE</name>
<comment type="caution">
    <text evidence="1">The sequence shown here is derived from an EMBL/GenBank/DDBJ whole genome shotgun (WGS) entry which is preliminary data.</text>
</comment>
<evidence type="ECO:0000313" key="1">
    <source>
        <dbReference type="EMBL" id="GBM50952.1"/>
    </source>
</evidence>
<dbReference type="Proteomes" id="UP000499080">
    <property type="component" value="Unassembled WGS sequence"/>
</dbReference>
<proteinExistence type="predicted"/>
<reference evidence="1 2" key="1">
    <citation type="journal article" date="2019" name="Sci. Rep.">
        <title>Orb-weaving spider Araneus ventricosus genome elucidates the spidroin gene catalogue.</title>
        <authorList>
            <person name="Kono N."/>
            <person name="Nakamura H."/>
            <person name="Ohtoshi R."/>
            <person name="Moran D.A.P."/>
            <person name="Shinohara A."/>
            <person name="Yoshida Y."/>
            <person name="Fujiwara M."/>
            <person name="Mori M."/>
            <person name="Tomita M."/>
            <person name="Arakawa K."/>
        </authorList>
    </citation>
    <scope>NUCLEOTIDE SEQUENCE [LARGE SCALE GENOMIC DNA]</scope>
</reference>
<evidence type="ECO:0000313" key="2">
    <source>
        <dbReference type="Proteomes" id="UP000499080"/>
    </source>
</evidence>